<dbReference type="EMBL" id="KZ819605">
    <property type="protein sequence ID" value="PWN32474.1"/>
    <property type="molecule type" value="Genomic_DNA"/>
</dbReference>
<evidence type="ECO:0000256" key="6">
    <source>
        <dbReference type="SAM" id="MobiDB-lite"/>
    </source>
</evidence>
<dbReference type="SMART" id="SM00356">
    <property type="entry name" value="ZnF_C3H1"/>
    <property type="match status" value="2"/>
</dbReference>
<dbReference type="Pfam" id="PF00642">
    <property type="entry name" value="zf-CCCH"/>
    <property type="match status" value="1"/>
</dbReference>
<feature type="region of interest" description="Disordered" evidence="6">
    <location>
        <begin position="218"/>
        <end position="243"/>
    </location>
</feature>
<feature type="region of interest" description="Disordered" evidence="6">
    <location>
        <begin position="283"/>
        <end position="352"/>
    </location>
</feature>
<keyword evidence="2" id="KW-0677">Repeat</keyword>
<evidence type="ECO:0000259" key="7">
    <source>
        <dbReference type="PROSITE" id="PS50103"/>
    </source>
</evidence>
<keyword evidence="4 5" id="KW-0862">Zinc</keyword>
<dbReference type="PROSITE" id="PS50103">
    <property type="entry name" value="ZF_C3H1"/>
    <property type="match status" value="2"/>
</dbReference>
<accession>A0A316V5H1</accession>
<dbReference type="OrthoDB" id="410307at2759"/>
<feature type="zinc finger region" description="C3H1-type" evidence="5">
    <location>
        <begin position="64"/>
        <end position="91"/>
    </location>
</feature>
<dbReference type="InterPro" id="IPR000571">
    <property type="entry name" value="Znf_CCCH"/>
</dbReference>
<dbReference type="AlphaFoldDB" id="A0A316V5H1"/>
<proteinExistence type="predicted"/>
<feature type="compositionally biased region" description="Low complexity" evidence="6">
    <location>
        <begin position="228"/>
        <end position="243"/>
    </location>
</feature>
<dbReference type="Gene3D" id="6.10.250.3220">
    <property type="match status" value="1"/>
</dbReference>
<keyword evidence="1 5" id="KW-0479">Metal-binding</keyword>
<protein>
    <recommendedName>
        <fullName evidence="7">C3H1-type domain-containing protein</fullName>
    </recommendedName>
</protein>
<dbReference type="PANTHER" id="PTHR12547:SF18">
    <property type="entry name" value="PROTEIN TIS11"/>
    <property type="match status" value="1"/>
</dbReference>
<dbReference type="PANTHER" id="PTHR12547">
    <property type="entry name" value="CCCH ZINC FINGER/TIS11-RELATED"/>
    <property type="match status" value="1"/>
</dbReference>
<evidence type="ECO:0000256" key="5">
    <source>
        <dbReference type="PROSITE-ProRule" id="PRU00723"/>
    </source>
</evidence>
<evidence type="ECO:0000256" key="2">
    <source>
        <dbReference type="ARBA" id="ARBA00022737"/>
    </source>
</evidence>
<keyword evidence="3 5" id="KW-0863">Zinc-finger</keyword>
<evidence type="ECO:0000256" key="4">
    <source>
        <dbReference type="ARBA" id="ARBA00022833"/>
    </source>
</evidence>
<feature type="region of interest" description="Disordered" evidence="6">
    <location>
        <begin position="1"/>
        <end position="20"/>
    </location>
</feature>
<sequence length="382" mass="41845">MLGHHHHQPPVAPPPSSPLDSFNLMSQNDLALILKDPEAVSQFIARLTDAHAENAATRNTKPQLYKTEMCHFWEEHGTCRRHKCWFAHGKEELRNPDRHPKYKTKVCQTFSKTGRCGYGQRCVYIHPRYSAGLHPGSINTTADASQALVNANGGLSGLLDPSSSVWHDVILAAAHRSSGLSGAGKGQENKQIAGNTQQINLSDLQNAAQQSVLIPSTPSYRSREPMATPMSSSPDSLLSSSSTMVMTPTTAVSHSPTSSTSSTSGKYYALPPWRIEAKPLKQPNFDDFKNANAPHAIPAKQSPPRSGKEAVEDVFYSPNGFDQQRQSQSWKSTVKGQQSSPGSSVQQTNPPMFDDIVFDDIFKIGARQANPSTEEDIFMIEH</sequence>
<feature type="compositionally biased region" description="Low complexity" evidence="6">
    <location>
        <begin position="336"/>
        <end position="347"/>
    </location>
</feature>
<dbReference type="RefSeq" id="XP_025352776.1">
    <property type="nucleotide sequence ID" value="XM_025497879.1"/>
</dbReference>
<gene>
    <name evidence="8" type="ORF">FA14DRAFT_157191</name>
</gene>
<feature type="domain" description="C3H1-type" evidence="7">
    <location>
        <begin position="64"/>
        <end position="91"/>
    </location>
</feature>
<feature type="domain" description="C3H1-type" evidence="7">
    <location>
        <begin position="101"/>
        <end position="129"/>
    </location>
</feature>
<dbReference type="InterPro" id="IPR036855">
    <property type="entry name" value="Znf_CCCH_sf"/>
</dbReference>
<dbReference type="InterPro" id="IPR045877">
    <property type="entry name" value="ZFP36-like"/>
</dbReference>
<dbReference type="Proteomes" id="UP000245771">
    <property type="component" value="Unassembled WGS sequence"/>
</dbReference>
<dbReference type="GO" id="GO:0008270">
    <property type="term" value="F:zinc ion binding"/>
    <property type="evidence" value="ECO:0007669"/>
    <property type="project" value="UniProtKB-KW"/>
</dbReference>
<dbReference type="GO" id="GO:0003729">
    <property type="term" value="F:mRNA binding"/>
    <property type="evidence" value="ECO:0007669"/>
    <property type="project" value="InterPro"/>
</dbReference>
<feature type="zinc finger region" description="C3H1-type" evidence="5">
    <location>
        <begin position="101"/>
        <end position="129"/>
    </location>
</feature>
<dbReference type="Gene3D" id="4.10.1000.10">
    <property type="entry name" value="Zinc finger, CCCH-type"/>
    <property type="match status" value="1"/>
</dbReference>
<name>A0A316V5H1_9BASI</name>
<dbReference type="GeneID" id="37019660"/>
<organism evidence="8 9">
    <name type="scientific">Meira miltonrushii</name>
    <dbReference type="NCBI Taxonomy" id="1280837"/>
    <lineage>
        <taxon>Eukaryota</taxon>
        <taxon>Fungi</taxon>
        <taxon>Dikarya</taxon>
        <taxon>Basidiomycota</taxon>
        <taxon>Ustilaginomycotina</taxon>
        <taxon>Exobasidiomycetes</taxon>
        <taxon>Exobasidiales</taxon>
        <taxon>Brachybasidiaceae</taxon>
        <taxon>Meira</taxon>
    </lineage>
</organism>
<dbReference type="SUPFAM" id="SSF90229">
    <property type="entry name" value="CCCH zinc finger"/>
    <property type="match status" value="2"/>
</dbReference>
<evidence type="ECO:0000313" key="9">
    <source>
        <dbReference type="Proteomes" id="UP000245771"/>
    </source>
</evidence>
<reference evidence="8 9" key="1">
    <citation type="journal article" date="2018" name="Mol. Biol. Evol.">
        <title>Broad Genomic Sampling Reveals a Smut Pathogenic Ancestry of the Fungal Clade Ustilaginomycotina.</title>
        <authorList>
            <person name="Kijpornyongpan T."/>
            <person name="Mondo S.J."/>
            <person name="Barry K."/>
            <person name="Sandor L."/>
            <person name="Lee J."/>
            <person name="Lipzen A."/>
            <person name="Pangilinan J."/>
            <person name="LaButti K."/>
            <person name="Hainaut M."/>
            <person name="Henrissat B."/>
            <person name="Grigoriev I.V."/>
            <person name="Spatafora J.W."/>
            <person name="Aime M.C."/>
        </authorList>
    </citation>
    <scope>NUCLEOTIDE SEQUENCE [LARGE SCALE GENOMIC DNA]</scope>
    <source>
        <strain evidence="8 9">MCA 3882</strain>
    </source>
</reference>
<dbReference type="STRING" id="1280837.A0A316V5H1"/>
<keyword evidence="9" id="KW-1185">Reference proteome</keyword>
<dbReference type="InParanoid" id="A0A316V5H1"/>
<feature type="compositionally biased region" description="Polar residues" evidence="6">
    <location>
        <begin position="320"/>
        <end position="335"/>
    </location>
</feature>
<evidence type="ECO:0000256" key="1">
    <source>
        <dbReference type="ARBA" id="ARBA00022723"/>
    </source>
</evidence>
<evidence type="ECO:0000313" key="8">
    <source>
        <dbReference type="EMBL" id="PWN32474.1"/>
    </source>
</evidence>
<evidence type="ECO:0000256" key="3">
    <source>
        <dbReference type="ARBA" id="ARBA00022771"/>
    </source>
</evidence>